<dbReference type="Gene3D" id="2.40.240.10">
    <property type="entry name" value="Ribosomal Protein L25, Chain P"/>
    <property type="match status" value="2"/>
</dbReference>
<dbReference type="InterPro" id="IPR011035">
    <property type="entry name" value="Ribosomal_bL25/Gln-tRNA_synth"/>
</dbReference>
<evidence type="ECO:0000256" key="3">
    <source>
        <dbReference type="ARBA" id="ARBA00022741"/>
    </source>
</evidence>
<reference evidence="13 14" key="1">
    <citation type="submission" date="2020-08" db="EMBL/GenBank/DDBJ databases">
        <authorList>
            <person name="Liu C."/>
            <person name="Sun Q."/>
        </authorList>
    </citation>
    <scope>NUCLEOTIDE SEQUENCE [LARGE SCALE GENOMIC DNA]</scope>
    <source>
        <strain evidence="13 14">NSJ-59</strain>
    </source>
</reference>
<dbReference type="PANTHER" id="PTHR43097">
    <property type="entry name" value="GLUTAMINE-TRNA LIGASE"/>
    <property type="match status" value="1"/>
</dbReference>
<comment type="catalytic activity">
    <reaction evidence="7 8">
        <text>tRNA(Gln) + L-glutamine + ATP = L-glutaminyl-tRNA(Gln) + AMP + diphosphate</text>
        <dbReference type="Rhea" id="RHEA:20121"/>
        <dbReference type="Rhea" id="RHEA-COMP:9662"/>
        <dbReference type="Rhea" id="RHEA-COMP:9681"/>
        <dbReference type="ChEBI" id="CHEBI:30616"/>
        <dbReference type="ChEBI" id="CHEBI:33019"/>
        <dbReference type="ChEBI" id="CHEBI:58359"/>
        <dbReference type="ChEBI" id="CHEBI:78442"/>
        <dbReference type="ChEBI" id="CHEBI:78521"/>
        <dbReference type="ChEBI" id="CHEBI:456215"/>
        <dbReference type="EC" id="6.1.1.18"/>
    </reaction>
</comment>
<evidence type="ECO:0000256" key="9">
    <source>
        <dbReference type="RuleBase" id="RU363037"/>
    </source>
</evidence>
<evidence type="ECO:0000256" key="1">
    <source>
        <dbReference type="ARBA" id="ARBA00022490"/>
    </source>
</evidence>
<feature type="binding site" evidence="8">
    <location>
        <begin position="262"/>
        <end position="263"/>
    </location>
    <ligand>
        <name>ATP</name>
        <dbReference type="ChEBI" id="CHEBI:30616"/>
    </ligand>
</feature>
<dbReference type="InterPro" id="IPR020059">
    <property type="entry name" value="Glu/Gln-tRNA-synth_Ib_codon-bd"/>
</dbReference>
<protein>
    <recommendedName>
        <fullName evidence="8">Glutamine--tRNA ligase</fullName>
        <ecNumber evidence="8">6.1.1.18</ecNumber>
    </recommendedName>
    <alternativeName>
        <fullName evidence="8">Glutaminyl-tRNA synthetase</fullName>
        <shortName evidence="8">GlnRS</shortName>
    </alternativeName>
</protein>
<feature type="binding site" evidence="8">
    <location>
        <begin position="40"/>
        <end position="46"/>
    </location>
    <ligand>
        <name>ATP</name>
        <dbReference type="ChEBI" id="CHEBI:30616"/>
    </ligand>
</feature>
<dbReference type="InterPro" id="IPR050132">
    <property type="entry name" value="Gln/Glu-tRNA_Ligase"/>
</dbReference>
<dbReference type="SUPFAM" id="SSF50715">
    <property type="entry name" value="Ribosomal protein L25-like"/>
    <property type="match status" value="1"/>
</dbReference>
<keyword evidence="14" id="KW-1185">Reference proteome</keyword>
<dbReference type="Gene3D" id="3.40.50.620">
    <property type="entry name" value="HUPs"/>
    <property type="match status" value="1"/>
</dbReference>
<evidence type="ECO:0000313" key="13">
    <source>
        <dbReference type="EMBL" id="MBC3536436.1"/>
    </source>
</evidence>
<evidence type="ECO:0000256" key="4">
    <source>
        <dbReference type="ARBA" id="ARBA00022840"/>
    </source>
</evidence>
<dbReference type="InterPro" id="IPR020056">
    <property type="entry name" value="Rbsml_bL25/Gln-tRNA_synth_N"/>
</dbReference>
<feature type="binding site" evidence="8">
    <location>
        <position position="66"/>
    </location>
    <ligand>
        <name>L-glutamine</name>
        <dbReference type="ChEBI" id="CHEBI:58359"/>
    </ligand>
</feature>
<dbReference type="Pfam" id="PF03950">
    <property type="entry name" value="tRNA-synt_1c_C"/>
    <property type="match status" value="1"/>
</dbReference>
<dbReference type="InterPro" id="IPR020058">
    <property type="entry name" value="Glu/Gln-tRNA-synth_Ib_cat-dom"/>
</dbReference>
<evidence type="ECO:0000256" key="8">
    <source>
        <dbReference type="HAMAP-Rule" id="MF_00126"/>
    </source>
</evidence>
<feature type="domain" description="Glutamyl/glutaminyl-tRNA synthetase class Ib anti-codon binding" evidence="11">
    <location>
        <begin position="341"/>
        <end position="441"/>
    </location>
</feature>
<feature type="binding site" evidence="8">
    <location>
        <begin position="34"/>
        <end position="36"/>
    </location>
    <ligand>
        <name>ATP</name>
        <dbReference type="ChEBI" id="CHEBI:30616"/>
    </ligand>
</feature>
<dbReference type="InterPro" id="IPR020061">
    <property type="entry name" value="Glu_tRNA_lig_a-bdl"/>
</dbReference>
<dbReference type="HAMAP" id="MF_00126">
    <property type="entry name" value="Gln_tRNA_synth"/>
    <property type="match status" value="1"/>
</dbReference>
<dbReference type="Pfam" id="PF20974">
    <property type="entry name" value="tRNA-synt_1c_C2"/>
    <property type="match status" value="1"/>
</dbReference>
<keyword evidence="2 8" id="KW-0436">Ligase</keyword>
<feature type="binding site" evidence="8">
    <location>
        <position position="230"/>
    </location>
    <ligand>
        <name>ATP</name>
        <dbReference type="ChEBI" id="CHEBI:30616"/>
    </ligand>
</feature>
<dbReference type="InterPro" id="IPR001412">
    <property type="entry name" value="aa-tRNA-synth_I_CS"/>
</dbReference>
<evidence type="ECO:0000259" key="10">
    <source>
        <dbReference type="Pfam" id="PF00749"/>
    </source>
</evidence>
<name>A0ABR6VJQ2_9FIRM</name>
<comment type="caution">
    <text evidence="13">The sequence shown here is derived from an EMBL/GenBank/DDBJ whole genome shotgun (WGS) entry which is preliminary data.</text>
</comment>
<proteinExistence type="inferred from homology"/>
<dbReference type="EC" id="6.1.1.18" evidence="8"/>
<evidence type="ECO:0000259" key="11">
    <source>
        <dbReference type="Pfam" id="PF03950"/>
    </source>
</evidence>
<feature type="short sequence motif" description="'HIGH' region" evidence="8">
    <location>
        <begin position="33"/>
        <end position="43"/>
    </location>
</feature>
<comment type="subunit">
    <text evidence="8">Monomer.</text>
</comment>
<gene>
    <name evidence="8" type="primary">glnS</name>
    <name evidence="13" type="ORF">H8J70_04120</name>
</gene>
<comment type="caution">
    <text evidence="8">Lacks conserved residue(s) required for the propagation of feature annotation.</text>
</comment>
<feature type="domain" description="tRNA synthetases class I (E and Q) anti-codon binding" evidence="12">
    <location>
        <begin position="459"/>
        <end position="536"/>
    </location>
</feature>
<dbReference type="InterPro" id="IPR014729">
    <property type="entry name" value="Rossmann-like_a/b/a_fold"/>
</dbReference>
<organism evidence="13 14">
    <name type="scientific">Megasphaera hominis</name>
    <dbReference type="NCBI Taxonomy" id="159836"/>
    <lineage>
        <taxon>Bacteria</taxon>
        <taxon>Bacillati</taxon>
        <taxon>Bacillota</taxon>
        <taxon>Negativicutes</taxon>
        <taxon>Veillonellales</taxon>
        <taxon>Veillonellaceae</taxon>
        <taxon>Megasphaera</taxon>
    </lineage>
</organism>
<dbReference type="RefSeq" id="WP_186502596.1">
    <property type="nucleotide sequence ID" value="NZ_JACOGK010000008.1"/>
</dbReference>
<evidence type="ECO:0000256" key="2">
    <source>
        <dbReference type="ARBA" id="ARBA00022598"/>
    </source>
</evidence>
<evidence type="ECO:0000256" key="5">
    <source>
        <dbReference type="ARBA" id="ARBA00022917"/>
    </source>
</evidence>
<dbReference type="Proteomes" id="UP000606870">
    <property type="component" value="Unassembled WGS sequence"/>
</dbReference>
<dbReference type="InterPro" id="IPR004514">
    <property type="entry name" value="Gln-tRNA-synth"/>
</dbReference>
<dbReference type="Gene3D" id="3.90.800.10">
    <property type="entry name" value="Glutamyl-tRNA Synthetase, Domain 3"/>
    <property type="match status" value="1"/>
</dbReference>
<dbReference type="Gene3D" id="1.10.1160.10">
    <property type="entry name" value="Glutamyl-trna Synthetase, Domain 2"/>
    <property type="match status" value="1"/>
</dbReference>
<keyword evidence="3 8" id="KW-0547">Nucleotide-binding</keyword>
<dbReference type="GO" id="GO:0016874">
    <property type="term" value="F:ligase activity"/>
    <property type="evidence" value="ECO:0007669"/>
    <property type="project" value="UniProtKB-KW"/>
</dbReference>
<dbReference type="NCBIfam" id="TIGR00440">
    <property type="entry name" value="glnS"/>
    <property type="match status" value="1"/>
</dbReference>
<dbReference type="InterPro" id="IPR022861">
    <property type="entry name" value="Gln_tRNA_ligase_bac"/>
</dbReference>
<dbReference type="PROSITE" id="PS00178">
    <property type="entry name" value="AA_TRNA_LIGASE_I"/>
    <property type="match status" value="1"/>
</dbReference>
<keyword evidence="1 8" id="KW-0963">Cytoplasm</keyword>
<feature type="short sequence motif" description="'KMSKS' region" evidence="8">
    <location>
        <begin position="269"/>
        <end position="273"/>
    </location>
</feature>
<evidence type="ECO:0000259" key="12">
    <source>
        <dbReference type="Pfam" id="PF20974"/>
    </source>
</evidence>
<dbReference type="EMBL" id="JACOGK010000008">
    <property type="protein sequence ID" value="MBC3536436.1"/>
    <property type="molecule type" value="Genomic_DNA"/>
</dbReference>
<keyword evidence="6 8" id="KW-0030">Aminoacyl-tRNA synthetase</keyword>
<dbReference type="NCBIfam" id="NF011291">
    <property type="entry name" value="PRK14703.1"/>
    <property type="match status" value="1"/>
</dbReference>
<dbReference type="SUPFAM" id="SSF52374">
    <property type="entry name" value="Nucleotidylyl transferase"/>
    <property type="match status" value="1"/>
</dbReference>
<dbReference type="PANTHER" id="PTHR43097:SF5">
    <property type="entry name" value="GLUTAMATE--TRNA LIGASE"/>
    <property type="match status" value="1"/>
</dbReference>
<evidence type="ECO:0000256" key="6">
    <source>
        <dbReference type="ARBA" id="ARBA00023146"/>
    </source>
</evidence>
<sequence length="566" mass="65644">MENGTTKNFIENFIEEDFKSNRYGQRFVTRFPPEPNGYLHIGHAKSICLNFGLAKKYGGVTNLRFDDTNPTKETVEYVDNIMNDVKWLGFTWEDRLHFTSDYFDTLYDYAVKLIKLGKAYVDDLTKEEMKEYRGTFSEPGKESPYRNRSVEENLRLFEEMKAGKYADGEKVLRAKIDMASPNINMRDPVIYRIFHHEHHRTGNKWCIYPMYDFAHPVSDAIERVTHSICTLEYEDHRPLYDWCIQDWDDPEGQLPRQIEFARLNVTHMIMSKRKLRILVEKGIVSGWDDPRMPTIAGIRRRGYTPEAIRDFCDRIGVAKADSTVDISLLEYCIREDLKLKAPRLMTVIDPVKVVITDYPEDKTEVLTAENNQENEALGTRHMTFSRTLYIDRKDFMEEPVKKFFRLAPGKEVRLKYAYIIKCEDVVKDADGNIVEIHCTHDPESLSGSGANANRKVNGTLHWVNAADAVDVETRVYDYLLNGADEEEEEGTTSKDFLDQINPDSLTVYQSKAEAALAGYKAGDHFQFLREGYFVIDQDSTPDHMVVNRIVGLRDTWAKMQKKEEKK</sequence>
<comment type="subcellular location">
    <subcellularLocation>
        <location evidence="8">Cytoplasm</location>
    </subcellularLocation>
</comment>
<feature type="binding site" evidence="8">
    <location>
        <begin position="270"/>
        <end position="272"/>
    </location>
    <ligand>
        <name>ATP</name>
        <dbReference type="ChEBI" id="CHEBI:30616"/>
    </ligand>
</feature>
<feature type="domain" description="Glutamyl/glutaminyl-tRNA synthetase class Ib catalytic" evidence="10">
    <location>
        <begin position="28"/>
        <end position="338"/>
    </location>
</feature>
<accession>A0ABR6VJQ2</accession>
<comment type="similarity">
    <text evidence="8 9">Belongs to the class-I aminoacyl-tRNA synthetase family.</text>
</comment>
<evidence type="ECO:0000256" key="7">
    <source>
        <dbReference type="ARBA" id="ARBA00048270"/>
    </source>
</evidence>
<dbReference type="Pfam" id="PF00749">
    <property type="entry name" value="tRNA-synt_1c"/>
    <property type="match status" value="1"/>
</dbReference>
<dbReference type="InterPro" id="IPR049437">
    <property type="entry name" value="tRNA-synt_1c_C2"/>
</dbReference>
<dbReference type="CDD" id="cd00807">
    <property type="entry name" value="GlnRS_core"/>
    <property type="match status" value="1"/>
</dbReference>
<keyword evidence="4 8" id="KW-0067">ATP-binding</keyword>
<dbReference type="PRINTS" id="PR00987">
    <property type="entry name" value="TRNASYNTHGLU"/>
</dbReference>
<evidence type="ECO:0000313" key="14">
    <source>
        <dbReference type="Proteomes" id="UP000606870"/>
    </source>
</evidence>
<keyword evidence="5 8" id="KW-0648">Protein biosynthesis</keyword>
<feature type="binding site" evidence="8">
    <location>
        <position position="211"/>
    </location>
    <ligand>
        <name>L-glutamine</name>
        <dbReference type="ChEBI" id="CHEBI:58359"/>
    </ligand>
</feature>
<dbReference type="InterPro" id="IPR000924">
    <property type="entry name" value="Glu/Gln-tRNA-synth"/>
</dbReference>